<evidence type="ECO:0000313" key="2">
    <source>
        <dbReference type="EMBL" id="KAK3338252.1"/>
    </source>
</evidence>
<dbReference type="AlphaFoldDB" id="A0AAE0MMS7"/>
<reference evidence="2" key="2">
    <citation type="submission" date="2023-06" db="EMBL/GenBank/DDBJ databases">
        <authorList>
            <consortium name="Lawrence Berkeley National Laboratory"/>
            <person name="Haridas S."/>
            <person name="Hensen N."/>
            <person name="Bonometti L."/>
            <person name="Westerberg I."/>
            <person name="Brannstrom I.O."/>
            <person name="Guillou S."/>
            <person name="Cros-Aarteil S."/>
            <person name="Calhoun S."/>
            <person name="Kuo A."/>
            <person name="Mondo S."/>
            <person name="Pangilinan J."/>
            <person name="Riley R."/>
            <person name="Labutti K."/>
            <person name="Andreopoulos B."/>
            <person name="Lipzen A."/>
            <person name="Chen C."/>
            <person name="Yanf M."/>
            <person name="Daum C."/>
            <person name="Ng V."/>
            <person name="Clum A."/>
            <person name="Steindorff A."/>
            <person name="Ohm R."/>
            <person name="Martin F."/>
            <person name="Silar P."/>
            <person name="Natvig D."/>
            <person name="Lalanne C."/>
            <person name="Gautier V."/>
            <person name="Ament-Velasquez S.L."/>
            <person name="Kruys A."/>
            <person name="Hutchinson M.I."/>
            <person name="Powell A.J."/>
            <person name="Barry K."/>
            <person name="Miller A.N."/>
            <person name="Grigoriev I.V."/>
            <person name="Debuchy R."/>
            <person name="Gladieux P."/>
            <person name="Thoren M.H."/>
            <person name="Johannesson H."/>
        </authorList>
    </citation>
    <scope>NUCLEOTIDE SEQUENCE</scope>
    <source>
        <strain evidence="2">CBS 560.94</strain>
    </source>
</reference>
<accession>A0AAE0MMS7</accession>
<feature type="compositionally biased region" description="Polar residues" evidence="1">
    <location>
        <begin position="32"/>
        <end position="46"/>
    </location>
</feature>
<feature type="region of interest" description="Disordered" evidence="1">
    <location>
        <begin position="131"/>
        <end position="200"/>
    </location>
</feature>
<feature type="region of interest" description="Disordered" evidence="1">
    <location>
        <begin position="1"/>
        <end position="119"/>
    </location>
</feature>
<keyword evidence="3" id="KW-1185">Reference proteome</keyword>
<dbReference type="GeneID" id="87860955"/>
<protein>
    <submittedName>
        <fullName evidence="2">Uncharacterized protein</fullName>
    </submittedName>
</protein>
<feature type="compositionally biased region" description="Polar residues" evidence="1">
    <location>
        <begin position="151"/>
        <end position="169"/>
    </location>
</feature>
<feature type="compositionally biased region" description="Low complexity" evidence="1">
    <location>
        <begin position="59"/>
        <end position="76"/>
    </location>
</feature>
<proteinExistence type="predicted"/>
<organism evidence="2 3">
    <name type="scientific">Neurospora tetraspora</name>
    <dbReference type="NCBI Taxonomy" id="94610"/>
    <lineage>
        <taxon>Eukaryota</taxon>
        <taxon>Fungi</taxon>
        <taxon>Dikarya</taxon>
        <taxon>Ascomycota</taxon>
        <taxon>Pezizomycotina</taxon>
        <taxon>Sordariomycetes</taxon>
        <taxon>Sordariomycetidae</taxon>
        <taxon>Sordariales</taxon>
        <taxon>Sordariaceae</taxon>
        <taxon>Neurospora</taxon>
    </lineage>
</organism>
<evidence type="ECO:0000256" key="1">
    <source>
        <dbReference type="SAM" id="MobiDB-lite"/>
    </source>
</evidence>
<feature type="compositionally biased region" description="Low complexity" evidence="1">
    <location>
        <begin position="180"/>
        <end position="193"/>
    </location>
</feature>
<evidence type="ECO:0000313" key="3">
    <source>
        <dbReference type="Proteomes" id="UP001278500"/>
    </source>
</evidence>
<dbReference type="Proteomes" id="UP001278500">
    <property type="component" value="Unassembled WGS sequence"/>
</dbReference>
<feature type="compositionally biased region" description="Basic and acidic residues" evidence="1">
    <location>
        <begin position="1"/>
        <end position="14"/>
    </location>
</feature>
<dbReference type="RefSeq" id="XP_062677703.1">
    <property type="nucleotide sequence ID" value="XM_062823801.1"/>
</dbReference>
<feature type="compositionally biased region" description="Polar residues" evidence="1">
    <location>
        <begin position="78"/>
        <end position="116"/>
    </location>
</feature>
<feature type="non-terminal residue" evidence="2">
    <location>
        <position position="1"/>
    </location>
</feature>
<gene>
    <name evidence="2" type="ORF">B0H65DRAFT_404393</name>
</gene>
<reference evidence="2" key="1">
    <citation type="journal article" date="2023" name="Mol. Phylogenet. Evol.">
        <title>Genome-scale phylogeny and comparative genomics of the fungal order Sordariales.</title>
        <authorList>
            <person name="Hensen N."/>
            <person name="Bonometti L."/>
            <person name="Westerberg I."/>
            <person name="Brannstrom I.O."/>
            <person name="Guillou S."/>
            <person name="Cros-Aarteil S."/>
            <person name="Calhoun S."/>
            <person name="Haridas S."/>
            <person name="Kuo A."/>
            <person name="Mondo S."/>
            <person name="Pangilinan J."/>
            <person name="Riley R."/>
            <person name="LaButti K."/>
            <person name="Andreopoulos B."/>
            <person name="Lipzen A."/>
            <person name="Chen C."/>
            <person name="Yan M."/>
            <person name="Daum C."/>
            <person name="Ng V."/>
            <person name="Clum A."/>
            <person name="Steindorff A."/>
            <person name="Ohm R.A."/>
            <person name="Martin F."/>
            <person name="Silar P."/>
            <person name="Natvig D.O."/>
            <person name="Lalanne C."/>
            <person name="Gautier V."/>
            <person name="Ament-Velasquez S.L."/>
            <person name="Kruys A."/>
            <person name="Hutchinson M.I."/>
            <person name="Powell A.J."/>
            <person name="Barry K."/>
            <person name="Miller A.N."/>
            <person name="Grigoriev I.V."/>
            <person name="Debuchy R."/>
            <person name="Gladieux P."/>
            <person name="Hiltunen Thoren M."/>
            <person name="Johannesson H."/>
        </authorList>
    </citation>
    <scope>NUCLEOTIDE SEQUENCE</scope>
    <source>
        <strain evidence="2">CBS 560.94</strain>
    </source>
</reference>
<comment type="caution">
    <text evidence="2">The sequence shown here is derived from an EMBL/GenBank/DDBJ whole genome shotgun (WGS) entry which is preliminary data.</text>
</comment>
<sequence>MADKDKDKQYKYRQEIQQPPELMLPLRRSTRIQRSQSARPSETPQPSRKPKRTSSASNPTPQTSRGRPPTRSSGPRLQQVSTLESQQSPSDTPTRRVSTGSTPKGNMEKSANSSGVPLQLVPADPAIHLGAALAASSEQPPQHLEPLHSGTPVSDSSQAVSVFQHSSGPNMEEDPPLPIPSSVSMSISSGPDSLPSVDVS</sequence>
<name>A0AAE0MMS7_9PEZI</name>
<dbReference type="EMBL" id="JAUEPP010000008">
    <property type="protein sequence ID" value="KAK3338252.1"/>
    <property type="molecule type" value="Genomic_DNA"/>
</dbReference>